<evidence type="ECO:0000256" key="1">
    <source>
        <dbReference type="SAM" id="Phobius"/>
    </source>
</evidence>
<accession>A0AAV4EPV4</accession>
<sequence length="152" mass="16512">MIAIVLFMSEGSSSLTGLSPFKRPKEARMGERELGLRNSSLKPHDIVCHSISLLLPVVIYSEKHGRHVSSGQITQHASAGLAAGNRRARREFVYSGSLAVFWSVSLCNQIAVLLCLVGVFLHIAPSLWLAWLWPVYLSLNGPTAFTIGRAGG</sequence>
<dbReference type="EMBL" id="BMAT01000235">
    <property type="protein sequence ID" value="GFR62241.1"/>
    <property type="molecule type" value="Genomic_DNA"/>
</dbReference>
<reference evidence="2 3" key="1">
    <citation type="journal article" date="2021" name="Elife">
        <title>Chloroplast acquisition without the gene transfer in kleptoplastic sea slugs, Plakobranchus ocellatus.</title>
        <authorList>
            <person name="Maeda T."/>
            <person name="Takahashi S."/>
            <person name="Yoshida T."/>
            <person name="Shimamura S."/>
            <person name="Takaki Y."/>
            <person name="Nagai Y."/>
            <person name="Toyoda A."/>
            <person name="Suzuki Y."/>
            <person name="Arimoto A."/>
            <person name="Ishii H."/>
            <person name="Satoh N."/>
            <person name="Nishiyama T."/>
            <person name="Hasebe M."/>
            <person name="Maruyama T."/>
            <person name="Minagawa J."/>
            <person name="Obokata J."/>
            <person name="Shigenobu S."/>
        </authorList>
    </citation>
    <scope>NUCLEOTIDE SEQUENCE [LARGE SCALE GENOMIC DNA]</scope>
</reference>
<gene>
    <name evidence="2" type="ORF">ElyMa_000125700</name>
</gene>
<name>A0AAV4EPV4_9GAST</name>
<keyword evidence="3" id="KW-1185">Reference proteome</keyword>
<organism evidence="2 3">
    <name type="scientific">Elysia marginata</name>
    <dbReference type="NCBI Taxonomy" id="1093978"/>
    <lineage>
        <taxon>Eukaryota</taxon>
        <taxon>Metazoa</taxon>
        <taxon>Spiralia</taxon>
        <taxon>Lophotrochozoa</taxon>
        <taxon>Mollusca</taxon>
        <taxon>Gastropoda</taxon>
        <taxon>Heterobranchia</taxon>
        <taxon>Euthyneura</taxon>
        <taxon>Panpulmonata</taxon>
        <taxon>Sacoglossa</taxon>
        <taxon>Placobranchoidea</taxon>
        <taxon>Plakobranchidae</taxon>
        <taxon>Elysia</taxon>
    </lineage>
</organism>
<feature type="transmembrane region" description="Helical" evidence="1">
    <location>
        <begin position="110"/>
        <end position="133"/>
    </location>
</feature>
<keyword evidence="1" id="KW-1133">Transmembrane helix</keyword>
<dbReference type="Proteomes" id="UP000762676">
    <property type="component" value="Unassembled WGS sequence"/>
</dbReference>
<protein>
    <recommendedName>
        <fullName evidence="4">GPI mannosyltransferase 2</fullName>
    </recommendedName>
</protein>
<keyword evidence="1" id="KW-0472">Membrane</keyword>
<evidence type="ECO:0000313" key="3">
    <source>
        <dbReference type="Proteomes" id="UP000762676"/>
    </source>
</evidence>
<evidence type="ECO:0008006" key="4">
    <source>
        <dbReference type="Google" id="ProtNLM"/>
    </source>
</evidence>
<comment type="caution">
    <text evidence="2">The sequence shown here is derived from an EMBL/GenBank/DDBJ whole genome shotgun (WGS) entry which is preliminary data.</text>
</comment>
<keyword evidence="1" id="KW-0812">Transmembrane</keyword>
<evidence type="ECO:0000313" key="2">
    <source>
        <dbReference type="EMBL" id="GFR62241.1"/>
    </source>
</evidence>
<dbReference type="AlphaFoldDB" id="A0AAV4EPV4"/>
<proteinExistence type="predicted"/>